<protein>
    <submittedName>
        <fullName evidence="1">RusA-like resolvase</fullName>
    </submittedName>
</protein>
<evidence type="ECO:0000313" key="1">
    <source>
        <dbReference type="EMBL" id="QKY79928.1"/>
    </source>
</evidence>
<dbReference type="RefSeq" id="YP_010675445.1">
    <property type="nucleotide sequence ID" value="NC_071004.1"/>
</dbReference>
<dbReference type="GO" id="GO:0000287">
    <property type="term" value="F:magnesium ion binding"/>
    <property type="evidence" value="ECO:0007669"/>
    <property type="project" value="InterPro"/>
</dbReference>
<dbReference type="GO" id="GO:0006281">
    <property type="term" value="P:DNA repair"/>
    <property type="evidence" value="ECO:0007669"/>
    <property type="project" value="InterPro"/>
</dbReference>
<accession>A0AAE7K664</accession>
<evidence type="ECO:0000313" key="2">
    <source>
        <dbReference type="Proteomes" id="UP000821895"/>
    </source>
</evidence>
<dbReference type="EMBL" id="MT498058">
    <property type="protein sequence ID" value="QKY79928.1"/>
    <property type="molecule type" value="Genomic_DNA"/>
</dbReference>
<dbReference type="SUPFAM" id="SSF103084">
    <property type="entry name" value="Holliday junction resolvase RusA"/>
    <property type="match status" value="1"/>
</dbReference>
<dbReference type="GO" id="GO:0006310">
    <property type="term" value="P:DNA recombination"/>
    <property type="evidence" value="ECO:0007669"/>
    <property type="project" value="InterPro"/>
</dbReference>
<dbReference type="Gene3D" id="3.30.1330.70">
    <property type="entry name" value="Holliday junction resolvase RusA"/>
    <property type="match status" value="1"/>
</dbReference>
<sequence length="129" mass="14885">MSHVTRLDAAGIRIRLPWVTPPLSENHRHNRWKKARLTAEIRETIGWYLRAARAPKGVEHVTITLTQYPKTAHRRDADNLVSTLKPLADGIVDYGMLSDDTPDLMTKNMPVIGEVDRQDPRLELEVRWR</sequence>
<reference evidence="1" key="1">
    <citation type="submission" date="2020-05" db="EMBL/GenBank/DDBJ databases">
        <authorList>
            <person name="Conneilly E.M."/>
            <person name="Corace M.L."/>
            <person name="Daly D."/>
            <person name="Dejene M.A."/>
            <person name="Deng Y."/>
            <person name="Kelly J.M."/>
            <person name="Masiello C.S."/>
            <person name="McDonough D."/>
            <person name="Musser E."/>
            <person name="Pecorale A.L."/>
            <person name="Ray R.F."/>
            <person name="Regan I.M."/>
            <person name="Shedd N.A."/>
            <person name="Tatone J.R."/>
            <person name="Tocci C.W."/>
            <person name="Zarate C.M."/>
            <person name="Whitefleet-Smith J.L."/>
            <person name="Garlena R.A."/>
            <person name="Russell D.A."/>
            <person name="Pope W.H."/>
            <person name="Jacobs-Sera D."/>
            <person name="Hatfull G.F."/>
        </authorList>
    </citation>
    <scope>NUCLEOTIDE SEQUENCE</scope>
</reference>
<proteinExistence type="predicted"/>
<dbReference type="Proteomes" id="UP000821895">
    <property type="component" value="Segment"/>
</dbReference>
<organism evidence="1 2">
    <name type="scientific">Gordonia phage Clawz</name>
    <dbReference type="NCBI Taxonomy" id="2743910"/>
    <lineage>
        <taxon>Viruses</taxon>
        <taxon>Duplodnaviria</taxon>
        <taxon>Heunggongvirae</taxon>
        <taxon>Uroviricota</taxon>
        <taxon>Caudoviricetes</taxon>
        <taxon>Clawzvirus</taxon>
        <taxon>Clawzvirus clawz</taxon>
    </lineage>
</organism>
<keyword evidence="2" id="KW-1185">Reference proteome</keyword>
<dbReference type="GeneID" id="77951772"/>
<dbReference type="KEGG" id="vg:77951772"/>
<gene>
    <name evidence="1" type="primary">16</name>
    <name evidence="1" type="ORF">SEA_CLAWZ_16</name>
</gene>
<dbReference type="InterPro" id="IPR036614">
    <property type="entry name" value="RusA-like_sf"/>
</dbReference>
<name>A0AAE7K664_9CAUD</name>